<proteinExistence type="predicted"/>
<protein>
    <recommendedName>
        <fullName evidence="1">Phospholipase/carboxylesterase/thioesterase domain-containing protein</fullName>
    </recommendedName>
</protein>
<dbReference type="InterPro" id="IPR003140">
    <property type="entry name" value="PLipase/COase/thioEstase"/>
</dbReference>
<name>A0AAV8WZV9_9CUCU</name>
<comment type="caution">
    <text evidence="2">The sequence shown here is derived from an EMBL/GenBank/DDBJ whole genome shotgun (WGS) entry which is preliminary data.</text>
</comment>
<sequence>MAAPVVLAATAKHTATLIFLHGLGDTGMGKCDGCFEITTCKGNLSDSSYNAVTLNAGFRMPSWFDLKTLDESGPEGRARPHSHRIGPTKSVLTRIAVGSTKSCPSDRYDIKWSGDDTLAETSLRRWRYLLVSSKAGPRHCVYSVEEKKES</sequence>
<dbReference type="Pfam" id="PF02230">
    <property type="entry name" value="Abhydrolase_2"/>
    <property type="match status" value="1"/>
</dbReference>
<dbReference type="GO" id="GO:0016787">
    <property type="term" value="F:hydrolase activity"/>
    <property type="evidence" value="ECO:0007669"/>
    <property type="project" value="InterPro"/>
</dbReference>
<accession>A0AAV8WZV9</accession>
<evidence type="ECO:0000313" key="3">
    <source>
        <dbReference type="Proteomes" id="UP001162162"/>
    </source>
</evidence>
<dbReference type="Proteomes" id="UP001162162">
    <property type="component" value="Unassembled WGS sequence"/>
</dbReference>
<keyword evidence="3" id="KW-1185">Reference proteome</keyword>
<dbReference type="EMBL" id="JAPWTK010001523">
    <property type="protein sequence ID" value="KAJ8932243.1"/>
    <property type="molecule type" value="Genomic_DNA"/>
</dbReference>
<evidence type="ECO:0000313" key="2">
    <source>
        <dbReference type="EMBL" id="KAJ8932243.1"/>
    </source>
</evidence>
<evidence type="ECO:0000259" key="1">
    <source>
        <dbReference type="Pfam" id="PF02230"/>
    </source>
</evidence>
<dbReference type="Gene3D" id="3.40.50.1820">
    <property type="entry name" value="alpha/beta hydrolase"/>
    <property type="match status" value="1"/>
</dbReference>
<organism evidence="2 3">
    <name type="scientific">Aromia moschata</name>
    <dbReference type="NCBI Taxonomy" id="1265417"/>
    <lineage>
        <taxon>Eukaryota</taxon>
        <taxon>Metazoa</taxon>
        <taxon>Ecdysozoa</taxon>
        <taxon>Arthropoda</taxon>
        <taxon>Hexapoda</taxon>
        <taxon>Insecta</taxon>
        <taxon>Pterygota</taxon>
        <taxon>Neoptera</taxon>
        <taxon>Endopterygota</taxon>
        <taxon>Coleoptera</taxon>
        <taxon>Polyphaga</taxon>
        <taxon>Cucujiformia</taxon>
        <taxon>Chrysomeloidea</taxon>
        <taxon>Cerambycidae</taxon>
        <taxon>Cerambycinae</taxon>
        <taxon>Callichromatini</taxon>
        <taxon>Aromia</taxon>
    </lineage>
</organism>
<gene>
    <name evidence="2" type="ORF">NQ318_023150</name>
</gene>
<dbReference type="AlphaFoldDB" id="A0AAV8WZV9"/>
<dbReference type="InterPro" id="IPR029058">
    <property type="entry name" value="AB_hydrolase_fold"/>
</dbReference>
<feature type="domain" description="Phospholipase/carboxylesterase/thioesterase" evidence="1">
    <location>
        <begin position="3"/>
        <end position="75"/>
    </location>
</feature>
<reference evidence="2" key="1">
    <citation type="journal article" date="2023" name="Insect Mol. Biol.">
        <title>Genome sequencing provides insights into the evolution of gene families encoding plant cell wall-degrading enzymes in longhorned beetles.</title>
        <authorList>
            <person name="Shin N.R."/>
            <person name="Okamura Y."/>
            <person name="Kirsch R."/>
            <person name="Pauchet Y."/>
        </authorList>
    </citation>
    <scope>NUCLEOTIDE SEQUENCE</scope>
    <source>
        <strain evidence="2">AMC_N1</strain>
    </source>
</reference>